<evidence type="ECO:0000313" key="5">
    <source>
        <dbReference type="EMBL" id="ORY36332.1"/>
    </source>
</evidence>
<keyword evidence="1" id="KW-0472">Membrane</keyword>
<accession>A0A1Y2BNK0</accession>
<dbReference type="EMBL" id="MCGO01000056">
    <property type="protein sequence ID" value="ORY36330.1"/>
    <property type="molecule type" value="Genomic_DNA"/>
</dbReference>
<dbReference type="EMBL" id="MCGO01000056">
    <property type="protein sequence ID" value="ORY36326.1"/>
    <property type="molecule type" value="Genomic_DNA"/>
</dbReference>
<evidence type="ECO:0000313" key="6">
    <source>
        <dbReference type="Proteomes" id="UP000193642"/>
    </source>
</evidence>
<dbReference type="AlphaFoldDB" id="A0A1Y2BNK0"/>
<dbReference type="Proteomes" id="UP000193642">
    <property type="component" value="Unassembled WGS sequence"/>
</dbReference>
<protein>
    <submittedName>
        <fullName evidence="4">Uncharacterized protein</fullName>
    </submittedName>
</protein>
<organism evidence="4 6">
    <name type="scientific">Rhizoclosmatium globosum</name>
    <dbReference type="NCBI Taxonomy" id="329046"/>
    <lineage>
        <taxon>Eukaryota</taxon>
        <taxon>Fungi</taxon>
        <taxon>Fungi incertae sedis</taxon>
        <taxon>Chytridiomycota</taxon>
        <taxon>Chytridiomycota incertae sedis</taxon>
        <taxon>Chytridiomycetes</taxon>
        <taxon>Chytridiales</taxon>
        <taxon>Chytriomycetaceae</taxon>
        <taxon>Rhizoclosmatium</taxon>
    </lineage>
</organism>
<comment type="caution">
    <text evidence="4">The sequence shown here is derived from an EMBL/GenBank/DDBJ whole genome shotgun (WGS) entry which is preliminary data.</text>
</comment>
<keyword evidence="1" id="KW-0812">Transmembrane</keyword>
<gene>
    <name evidence="2" type="ORF">BCR33DRAFT_722128</name>
    <name evidence="3" type="ORF">BCR33DRAFT_722130</name>
    <name evidence="4" type="ORF">BCR33DRAFT_722133</name>
    <name evidence="5" type="ORF">BCR33DRAFT_722136</name>
</gene>
<evidence type="ECO:0000256" key="1">
    <source>
        <dbReference type="SAM" id="Phobius"/>
    </source>
</evidence>
<evidence type="ECO:0000313" key="4">
    <source>
        <dbReference type="EMBL" id="ORY36330.1"/>
    </source>
</evidence>
<keyword evidence="1" id="KW-1133">Transmembrane helix</keyword>
<proteinExistence type="predicted"/>
<dbReference type="EMBL" id="MCGO01000056">
    <property type="protein sequence ID" value="ORY36332.1"/>
    <property type="molecule type" value="Genomic_DNA"/>
</dbReference>
<name>A0A1Y2BNK0_9FUNG</name>
<sequence length="65" mass="7350">MGISKLLSLPEAVEFLSTPIELLIAFGKDSFSFFFILIRFYYRGEAKANDSLLGLVYVCYTILFG</sequence>
<evidence type="ECO:0000313" key="3">
    <source>
        <dbReference type="EMBL" id="ORY36328.1"/>
    </source>
</evidence>
<keyword evidence="6" id="KW-1185">Reference proteome</keyword>
<feature type="transmembrane region" description="Helical" evidence="1">
    <location>
        <begin position="20"/>
        <end position="42"/>
    </location>
</feature>
<evidence type="ECO:0000313" key="2">
    <source>
        <dbReference type="EMBL" id="ORY36326.1"/>
    </source>
</evidence>
<reference evidence="4 6" key="1">
    <citation type="submission" date="2016-07" db="EMBL/GenBank/DDBJ databases">
        <title>Pervasive Adenine N6-methylation of Active Genes in Fungi.</title>
        <authorList>
            <consortium name="DOE Joint Genome Institute"/>
            <person name="Mondo S.J."/>
            <person name="Dannebaum R.O."/>
            <person name="Kuo R.C."/>
            <person name="Labutti K."/>
            <person name="Haridas S."/>
            <person name="Kuo A."/>
            <person name="Salamov A."/>
            <person name="Ahrendt S.R."/>
            <person name="Lipzen A."/>
            <person name="Sullivan W."/>
            <person name="Andreopoulos W.B."/>
            <person name="Clum A."/>
            <person name="Lindquist E."/>
            <person name="Daum C."/>
            <person name="Ramamoorthy G.K."/>
            <person name="Gryganskyi A."/>
            <person name="Culley D."/>
            <person name="Magnuson J.K."/>
            <person name="James T.Y."/>
            <person name="O'Malley M.A."/>
            <person name="Stajich J.E."/>
            <person name="Spatafora J.W."/>
            <person name="Visel A."/>
            <person name="Grigoriev I.V."/>
        </authorList>
    </citation>
    <scope>NUCLEOTIDE SEQUENCE [LARGE SCALE GENOMIC DNA]</scope>
    <source>
        <strain evidence="4 6">JEL800</strain>
    </source>
</reference>
<dbReference type="EMBL" id="MCGO01000056">
    <property type="protein sequence ID" value="ORY36328.1"/>
    <property type="molecule type" value="Genomic_DNA"/>
</dbReference>